<dbReference type="GeneTree" id="ENSGT00940000154864"/>
<evidence type="ECO:0000259" key="19">
    <source>
        <dbReference type="PROSITE" id="PS50021"/>
    </source>
</evidence>
<dbReference type="InterPro" id="IPR041681">
    <property type="entry name" value="PH_9"/>
</dbReference>
<dbReference type="InterPro" id="IPR002017">
    <property type="entry name" value="Spectrin_repeat"/>
</dbReference>
<feature type="compositionally biased region" description="Polar residues" evidence="17">
    <location>
        <begin position="726"/>
        <end position="738"/>
    </location>
</feature>
<dbReference type="InterPro" id="IPR011993">
    <property type="entry name" value="PH-like_dom_sf"/>
</dbReference>
<evidence type="ECO:0000256" key="15">
    <source>
        <dbReference type="ARBA" id="ARBA00082932"/>
    </source>
</evidence>
<dbReference type="GO" id="GO:0072659">
    <property type="term" value="P:protein localization to plasma membrane"/>
    <property type="evidence" value="ECO:0007669"/>
    <property type="project" value="UniProtKB-ARBA"/>
</dbReference>
<organism evidence="20 21">
    <name type="scientific">Seriola dumerili</name>
    <name type="common">Greater amberjack</name>
    <name type="synonym">Caranx dumerili</name>
    <dbReference type="NCBI Taxonomy" id="41447"/>
    <lineage>
        <taxon>Eukaryota</taxon>
        <taxon>Metazoa</taxon>
        <taxon>Chordata</taxon>
        <taxon>Craniata</taxon>
        <taxon>Vertebrata</taxon>
        <taxon>Euteleostomi</taxon>
        <taxon>Actinopterygii</taxon>
        <taxon>Neopterygii</taxon>
        <taxon>Teleostei</taxon>
        <taxon>Neoteleostei</taxon>
        <taxon>Acanthomorphata</taxon>
        <taxon>Carangaria</taxon>
        <taxon>Carangiformes</taxon>
        <taxon>Carangidae</taxon>
        <taxon>Seriola</taxon>
    </lineage>
</organism>
<evidence type="ECO:0000313" key="21">
    <source>
        <dbReference type="Proteomes" id="UP000261420"/>
    </source>
</evidence>
<dbReference type="GO" id="GO:0031430">
    <property type="term" value="C:M band"/>
    <property type="evidence" value="ECO:0007669"/>
    <property type="project" value="UniProtKB-SubCell"/>
</dbReference>
<proteinExistence type="inferred from homology"/>
<keyword evidence="21" id="KW-1185">Reference proteome</keyword>
<feature type="compositionally biased region" description="Basic and acidic residues" evidence="17">
    <location>
        <begin position="877"/>
        <end position="892"/>
    </location>
</feature>
<dbReference type="GO" id="GO:0005634">
    <property type="term" value="C:nucleus"/>
    <property type="evidence" value="ECO:0007669"/>
    <property type="project" value="UniProtKB-ARBA"/>
</dbReference>
<evidence type="ECO:0000256" key="6">
    <source>
        <dbReference type="ARBA" id="ARBA00022737"/>
    </source>
</evidence>
<dbReference type="Pfam" id="PF00435">
    <property type="entry name" value="Spectrin"/>
    <property type="match status" value="3"/>
</dbReference>
<evidence type="ECO:0000256" key="17">
    <source>
        <dbReference type="SAM" id="MobiDB-lite"/>
    </source>
</evidence>
<protein>
    <recommendedName>
        <fullName evidence="13">Spectrin beta chain, non-erythrocytic 1</fullName>
    </recommendedName>
    <alternativeName>
        <fullName evidence="14">Beta-II spectrin</fullName>
    </alternativeName>
    <alternativeName>
        <fullName evidence="15">Fodrin beta chain</fullName>
    </alternativeName>
</protein>
<keyword evidence="8" id="KW-0472">Membrane</keyword>
<feature type="coiled-coil region" evidence="16">
    <location>
        <begin position="454"/>
        <end position="488"/>
    </location>
</feature>
<dbReference type="GO" id="GO:0003779">
    <property type="term" value="F:actin binding"/>
    <property type="evidence" value="ECO:0007669"/>
    <property type="project" value="UniProtKB-KW"/>
</dbReference>
<dbReference type="Ensembl" id="ENSSDUT00000031658.1">
    <property type="protein sequence ID" value="ENSSDUP00000031122.1"/>
    <property type="gene ID" value="ENSSDUG00000021869.1"/>
</dbReference>
<evidence type="ECO:0000256" key="4">
    <source>
        <dbReference type="ARBA" id="ARBA00022467"/>
    </source>
</evidence>
<feature type="domain" description="Calponin-homology (CH)" evidence="19">
    <location>
        <begin position="51"/>
        <end position="155"/>
    </location>
</feature>
<dbReference type="PROSITE" id="PS50003">
    <property type="entry name" value="PH_DOMAIN"/>
    <property type="match status" value="1"/>
</dbReference>
<evidence type="ECO:0000256" key="12">
    <source>
        <dbReference type="ARBA" id="ARBA00053223"/>
    </source>
</evidence>
<dbReference type="AlphaFoldDB" id="A0A3B4VKN5"/>
<name>A0A3B4VKN5_SERDU</name>
<keyword evidence="9" id="KW-0325">Glycoprotein</keyword>
<dbReference type="CDD" id="cd21248">
    <property type="entry name" value="CH_SPTB_like_rpt2"/>
    <property type="match status" value="1"/>
</dbReference>
<dbReference type="CDD" id="cd21317">
    <property type="entry name" value="CH_SPTBN2_rpt1"/>
    <property type="match status" value="1"/>
</dbReference>
<dbReference type="PANTHER" id="PTHR11915">
    <property type="entry name" value="SPECTRIN/FILAMIN RELATED CYTOSKELETAL PROTEIN"/>
    <property type="match status" value="1"/>
</dbReference>
<dbReference type="Gene3D" id="1.20.58.60">
    <property type="match status" value="2"/>
</dbReference>
<dbReference type="InterPro" id="IPR001605">
    <property type="entry name" value="PH_dom-spectrin-type"/>
</dbReference>
<dbReference type="SUPFAM" id="SSF46966">
    <property type="entry name" value="Spectrin repeat"/>
    <property type="match status" value="3"/>
</dbReference>
<dbReference type="GO" id="GO:0021556">
    <property type="term" value="P:central nervous system formation"/>
    <property type="evidence" value="ECO:0007669"/>
    <property type="project" value="UniProtKB-ARBA"/>
</dbReference>
<accession>A0A3B4VKN5</accession>
<dbReference type="Proteomes" id="UP000261420">
    <property type="component" value="Unplaced"/>
</dbReference>
<feature type="domain" description="PH" evidence="18">
    <location>
        <begin position="738"/>
        <end position="843"/>
    </location>
</feature>
<evidence type="ECO:0000256" key="14">
    <source>
        <dbReference type="ARBA" id="ARBA00082044"/>
    </source>
</evidence>
<dbReference type="GO" id="GO:0051693">
    <property type="term" value="P:actin filament capping"/>
    <property type="evidence" value="ECO:0007669"/>
    <property type="project" value="UniProtKB-KW"/>
</dbReference>
<dbReference type="GO" id="GO:0005543">
    <property type="term" value="F:phospholipid binding"/>
    <property type="evidence" value="ECO:0007669"/>
    <property type="project" value="InterPro"/>
</dbReference>
<dbReference type="PRINTS" id="PR00683">
    <property type="entry name" value="SPECTRINPH"/>
</dbReference>
<evidence type="ECO:0000256" key="2">
    <source>
        <dbReference type="ARBA" id="ARBA00004514"/>
    </source>
</evidence>
<feature type="compositionally biased region" description="Low complexity" evidence="17">
    <location>
        <begin position="690"/>
        <end position="704"/>
    </location>
</feature>
<keyword evidence="4" id="KW-0117">Actin capping</keyword>
<evidence type="ECO:0000256" key="7">
    <source>
        <dbReference type="ARBA" id="ARBA00022860"/>
    </source>
</evidence>
<sequence length="900" mass="103102">MSSALLSLQNKQYSSNDTVNNRWDDEWDNENSSARLFERSRIKALADEREAVQKKTFTKWVNSHLSRVSCRITDLYMDLRDGRMLIKLLEVLSGERLPKPTKGRMRIHCLENVDKALQFLKEQRVHLENMGSHDIVDGNHRLTLGLIWTIILRFQIQDISVETEDNKEKRSAKDALLLWCQMKTAGYPNVNIHNFTTSWRDGMAFNALIHKHRPDLIDFDKLKKSNAHYNLQNAFNLAEQHLGLTKLLDPEDISVDHPDEKSVITYVVTYYHYFSKMKALKVEGKRIGKVLDNAIETEKMIEKYESLASDLLEWIEQTIIILNNRKFANSLVGVQQQLQAFNTYRTVEKPPKFTEKGNLEVLLFTIQSKMRANNQKVYMPREGKLISDINKAWERLEKAEHERELALRTELIRQEKLEQLARRFDRKAAMRETWLSENQRLVSQDNFGFDLQAVEAATKKHEAIETDIAAYEERVQAVVAVAKELEVEHYHDIKRITARKDNVIRLWEYLLELLKARRLRLEMNLGLQRVFQEMLYIMDWMDEMKMLLLSQDYGKHLLGVEDLLQKHALVEADIAIQADRVKAVTTNANKYSVNDSGYKPCDPQVIQDRVAHLEFCYQELTQLAAERRARLEESRRLWKPATDAGSASSTPGTSSGSSAWLRRNPGTQSPSPSAPLLRLVNPPSCDRPVQDGVDGGDLVNGVAERSSKEPSPTPSPTSGRKSKTSQSSTLPSKNQDSSSLLEGLLHRKHEWEGHNKKASNRSWHNVYCVINNQEMGFYKDSKAASQGVPYHNELPISLRDATCDVASDYKKKKHVFKLRLCDPCRPLQEEMSTWIQAILNASAADHSDVQGSNPGTPASGRAQTLPAAVTLTTESSPGKREKDKEKDKEKRFSLFSKKKQ</sequence>
<reference evidence="20" key="2">
    <citation type="submission" date="2025-09" db="UniProtKB">
        <authorList>
            <consortium name="Ensembl"/>
        </authorList>
    </citation>
    <scope>IDENTIFICATION</scope>
</reference>
<dbReference type="SUPFAM" id="SSF47576">
    <property type="entry name" value="Calponin-homology domain, CH-domain"/>
    <property type="match status" value="1"/>
</dbReference>
<feature type="domain" description="Calponin-homology (CH)" evidence="19">
    <location>
        <begin position="170"/>
        <end position="275"/>
    </location>
</feature>
<dbReference type="Pfam" id="PF00307">
    <property type="entry name" value="CH"/>
    <property type="match status" value="2"/>
</dbReference>
<evidence type="ECO:0000256" key="8">
    <source>
        <dbReference type="ARBA" id="ARBA00023136"/>
    </source>
</evidence>
<comment type="subcellular location">
    <subcellularLocation>
        <location evidence="1">Cell membrane</location>
        <topology evidence="1">Peripheral membrane protein</topology>
        <orientation evidence="1">Cytoplasmic side</orientation>
    </subcellularLocation>
    <subcellularLocation>
        <location evidence="2">Cytoplasm</location>
        <location evidence="2">Cytosol</location>
    </subcellularLocation>
    <subcellularLocation>
        <location evidence="11">Cytoplasm</location>
        <location evidence="11">Myofibril</location>
        <location evidence="11">Sarcomere</location>
        <location evidence="11">M line</location>
    </subcellularLocation>
</comment>
<feature type="region of interest" description="Disordered" evidence="17">
    <location>
        <begin position="846"/>
        <end position="900"/>
    </location>
</feature>
<dbReference type="CDD" id="cd00176">
    <property type="entry name" value="SPEC"/>
    <property type="match status" value="1"/>
</dbReference>
<keyword evidence="6" id="KW-0677">Repeat</keyword>
<evidence type="ECO:0000256" key="3">
    <source>
        <dbReference type="ARBA" id="ARBA00006826"/>
    </source>
</evidence>
<dbReference type="CDD" id="cd10571">
    <property type="entry name" value="PH_beta_spectrin"/>
    <property type="match status" value="1"/>
</dbReference>
<dbReference type="GO" id="GO:0005829">
    <property type="term" value="C:cytosol"/>
    <property type="evidence" value="ECO:0007669"/>
    <property type="project" value="UniProtKB-SubCell"/>
</dbReference>
<dbReference type="SMART" id="SM00233">
    <property type="entry name" value="PH"/>
    <property type="match status" value="1"/>
</dbReference>
<keyword evidence="5" id="KW-1003">Cell membrane</keyword>
<dbReference type="FunFam" id="1.10.418.10:FF:000003">
    <property type="entry name" value="Spectrin beta chain"/>
    <property type="match status" value="1"/>
</dbReference>
<keyword evidence="10" id="KW-0009">Actin-binding</keyword>
<evidence type="ECO:0000256" key="1">
    <source>
        <dbReference type="ARBA" id="ARBA00004413"/>
    </source>
</evidence>
<dbReference type="SMART" id="SM00033">
    <property type="entry name" value="CH"/>
    <property type="match status" value="2"/>
</dbReference>
<dbReference type="FunFam" id="2.30.29.30:FF:000024">
    <property type="entry name" value="Spectrin beta chain"/>
    <property type="match status" value="1"/>
</dbReference>
<comment type="function">
    <text evidence="12">Fodrin, which seems to be involved in secretion, interacts with calmodulin in a calcium-dependent manner and is thus candidate for the calcium-dependent movement of the cytoskeleton at the membrane. Plays a critical role in central nervous system development and function.</text>
</comment>
<dbReference type="SUPFAM" id="SSF50729">
    <property type="entry name" value="PH domain-like"/>
    <property type="match status" value="1"/>
</dbReference>
<dbReference type="FunFam" id="1.20.58.60:FF:000083">
    <property type="entry name" value="Spectrin beta chain"/>
    <property type="match status" value="1"/>
</dbReference>
<evidence type="ECO:0000256" key="11">
    <source>
        <dbReference type="ARBA" id="ARBA00037833"/>
    </source>
</evidence>
<dbReference type="InterPro" id="IPR018159">
    <property type="entry name" value="Spectrin/alpha-actinin"/>
</dbReference>
<feature type="region of interest" description="Disordered" evidence="17">
    <location>
        <begin position="636"/>
        <end position="738"/>
    </location>
</feature>
<evidence type="ECO:0000256" key="9">
    <source>
        <dbReference type="ARBA" id="ARBA00023180"/>
    </source>
</evidence>
<dbReference type="InterPro" id="IPR001849">
    <property type="entry name" value="PH_domain"/>
</dbReference>
<reference evidence="20" key="1">
    <citation type="submission" date="2025-08" db="UniProtKB">
        <authorList>
            <consortium name="Ensembl"/>
        </authorList>
    </citation>
    <scope>IDENTIFICATION</scope>
</reference>
<evidence type="ECO:0000256" key="13">
    <source>
        <dbReference type="ARBA" id="ARBA00070728"/>
    </source>
</evidence>
<keyword evidence="7" id="KW-0112">Calmodulin-binding</keyword>
<evidence type="ECO:0000256" key="16">
    <source>
        <dbReference type="SAM" id="Coils"/>
    </source>
</evidence>
<dbReference type="Pfam" id="PF15410">
    <property type="entry name" value="PH_9"/>
    <property type="match status" value="1"/>
</dbReference>
<dbReference type="PROSITE" id="PS00020">
    <property type="entry name" value="ACTININ_2"/>
    <property type="match status" value="1"/>
</dbReference>
<dbReference type="InterPro" id="IPR036872">
    <property type="entry name" value="CH_dom_sf"/>
</dbReference>
<dbReference type="Gene3D" id="2.30.29.30">
    <property type="entry name" value="Pleckstrin-homology domain (PH domain)/Phosphotyrosine-binding domain (PTB)"/>
    <property type="match status" value="1"/>
</dbReference>
<feature type="compositionally biased region" description="Low complexity" evidence="17">
    <location>
        <begin position="640"/>
        <end position="659"/>
    </location>
</feature>
<evidence type="ECO:0000259" key="18">
    <source>
        <dbReference type="PROSITE" id="PS50003"/>
    </source>
</evidence>
<dbReference type="GO" id="GO:0005516">
    <property type="term" value="F:calmodulin binding"/>
    <property type="evidence" value="ECO:0007669"/>
    <property type="project" value="UniProtKB-KW"/>
</dbReference>
<evidence type="ECO:0000256" key="10">
    <source>
        <dbReference type="ARBA" id="ARBA00023203"/>
    </source>
</evidence>
<dbReference type="GO" id="GO:0005886">
    <property type="term" value="C:plasma membrane"/>
    <property type="evidence" value="ECO:0007669"/>
    <property type="project" value="UniProtKB-SubCell"/>
</dbReference>
<dbReference type="PROSITE" id="PS50021">
    <property type="entry name" value="CH"/>
    <property type="match status" value="2"/>
</dbReference>
<evidence type="ECO:0000256" key="5">
    <source>
        <dbReference type="ARBA" id="ARBA00022475"/>
    </source>
</evidence>
<dbReference type="InterPro" id="IPR001715">
    <property type="entry name" value="CH_dom"/>
</dbReference>
<comment type="similarity">
    <text evidence="3">Belongs to the spectrin family.</text>
</comment>
<dbReference type="SMART" id="SM00150">
    <property type="entry name" value="SPEC"/>
    <property type="match status" value="3"/>
</dbReference>
<evidence type="ECO:0000313" key="20">
    <source>
        <dbReference type="Ensembl" id="ENSSDUP00000031122.1"/>
    </source>
</evidence>
<dbReference type="InterPro" id="IPR001589">
    <property type="entry name" value="Actinin_actin-bd_CS"/>
</dbReference>
<dbReference type="PROSITE" id="PS00019">
    <property type="entry name" value="ACTININ_1"/>
    <property type="match status" value="1"/>
</dbReference>
<dbReference type="FunFam" id="1.20.58.60:FF:000105">
    <property type="entry name" value="Spectrin beta chain"/>
    <property type="match status" value="1"/>
</dbReference>
<dbReference type="FunFam" id="1.10.418.10:FF:000004">
    <property type="entry name" value="Spectrin beta chain"/>
    <property type="match status" value="1"/>
</dbReference>
<keyword evidence="16" id="KW-0175">Coiled coil</keyword>
<dbReference type="Gene3D" id="1.10.418.10">
    <property type="entry name" value="Calponin-like domain"/>
    <property type="match status" value="2"/>
</dbReference>